<dbReference type="EMBL" id="LN899823">
    <property type="protein sequence ID" value="CUV24890.1"/>
    <property type="molecule type" value="Genomic_DNA"/>
</dbReference>
<gene>
    <name evidence="9" type="ORF">RD1301_v1_1570003</name>
    <name evidence="6" type="ORF">RUN1744_v1_770002</name>
    <name evidence="7" type="ORF">TD1301_v1_3090004</name>
    <name evidence="8" type="ORF">TF3108_v1_1100031</name>
</gene>
<dbReference type="EMBL" id="LN899822">
    <property type="protein sequence ID" value="CUV61514.1"/>
    <property type="molecule type" value="Genomic_DNA"/>
</dbReference>
<evidence type="ECO:0000256" key="4">
    <source>
        <dbReference type="ARBA" id="ARBA00023163"/>
    </source>
</evidence>
<keyword evidence="4" id="KW-0804">Transcription</keyword>
<proteinExistence type="inferred from homology"/>
<protein>
    <submittedName>
        <fullName evidence="6">Putative transcription regulator protein</fullName>
    </submittedName>
</protein>
<comment type="similarity">
    <text evidence="1">Belongs to the LysR transcriptional regulatory family.</text>
</comment>
<keyword evidence="3" id="KW-0238">DNA-binding</keyword>
<dbReference type="InterPro" id="IPR036390">
    <property type="entry name" value="WH_DNA-bd_sf"/>
</dbReference>
<dbReference type="InterPro" id="IPR005119">
    <property type="entry name" value="LysR_subst-bd"/>
</dbReference>
<dbReference type="CDD" id="cd08473">
    <property type="entry name" value="PBP2_CrgA_like_4"/>
    <property type="match status" value="1"/>
</dbReference>
<feature type="domain" description="HTH lysR-type" evidence="5">
    <location>
        <begin position="1"/>
        <end position="59"/>
    </location>
</feature>
<evidence type="ECO:0000313" key="9">
    <source>
        <dbReference type="EMBL" id="CUV61514.1"/>
    </source>
</evidence>
<dbReference type="GO" id="GO:0043565">
    <property type="term" value="F:sequence-specific DNA binding"/>
    <property type="evidence" value="ECO:0007669"/>
    <property type="project" value="TreeGrafter"/>
</dbReference>
<dbReference type="PATRIC" id="fig|305.92.peg.4481"/>
<evidence type="ECO:0000256" key="2">
    <source>
        <dbReference type="ARBA" id="ARBA00023015"/>
    </source>
</evidence>
<dbReference type="EMBL" id="LN899826">
    <property type="protein sequence ID" value="CUV42207.1"/>
    <property type="molecule type" value="Genomic_DNA"/>
</dbReference>
<sequence>MDDLNDLYYFVKVVEHGGFTRAGLALGMPKSKLSRRIAALEAQYGVRLLQRSTRHFSVTEIGREFYERCLGVLVEADAAREIMERERSEPQGTVRMSCPTALLEYRIAGLVAQFMVEYPRVQVHLEATNRRVDVMGERLDLALRVRFPPLEDSDLVMRVLSDSQQRLVACPAFLEGRALPKHPADLAGMPTLDWGPPRDHVWHLVGPQGMEEQVRHQPRYVTDDMTALRRAAQQGVGIVQLPCMVVEADLRNGTLVDILPGWAPKGGIIHAVFPSRRGLVPKVRLLIDYLATHIQKE</sequence>
<dbReference type="PROSITE" id="PS50931">
    <property type="entry name" value="HTH_LYSR"/>
    <property type="match status" value="1"/>
</dbReference>
<dbReference type="Gene3D" id="1.10.10.10">
    <property type="entry name" value="Winged helix-like DNA-binding domain superfamily/Winged helix DNA-binding domain"/>
    <property type="match status" value="1"/>
</dbReference>
<evidence type="ECO:0000313" key="7">
    <source>
        <dbReference type="EMBL" id="CUV37266.1"/>
    </source>
</evidence>
<dbReference type="EMBL" id="LN899825">
    <property type="protein sequence ID" value="CUV37266.1"/>
    <property type="molecule type" value="Genomic_DNA"/>
</dbReference>
<evidence type="ECO:0000313" key="6">
    <source>
        <dbReference type="EMBL" id="CUV24890.1"/>
    </source>
</evidence>
<keyword evidence="2" id="KW-0805">Transcription regulation</keyword>
<dbReference type="InterPro" id="IPR000847">
    <property type="entry name" value="LysR_HTH_N"/>
</dbReference>
<dbReference type="SUPFAM" id="SSF46785">
    <property type="entry name" value="Winged helix' DNA-binding domain"/>
    <property type="match status" value="1"/>
</dbReference>
<dbReference type="GO" id="GO:0006351">
    <property type="term" value="P:DNA-templated transcription"/>
    <property type="evidence" value="ECO:0007669"/>
    <property type="project" value="TreeGrafter"/>
</dbReference>
<dbReference type="GO" id="GO:0003700">
    <property type="term" value="F:DNA-binding transcription factor activity"/>
    <property type="evidence" value="ECO:0007669"/>
    <property type="project" value="InterPro"/>
</dbReference>
<dbReference type="Pfam" id="PF00126">
    <property type="entry name" value="HTH_1"/>
    <property type="match status" value="1"/>
</dbReference>
<accession>A0A0K1ZRT3</accession>
<dbReference type="SUPFAM" id="SSF53850">
    <property type="entry name" value="Periplasmic binding protein-like II"/>
    <property type="match status" value="1"/>
</dbReference>
<organism evidence="6">
    <name type="scientific">Ralstonia solanacearum</name>
    <name type="common">Pseudomonas solanacearum</name>
    <dbReference type="NCBI Taxonomy" id="305"/>
    <lineage>
        <taxon>Bacteria</taxon>
        <taxon>Pseudomonadati</taxon>
        <taxon>Pseudomonadota</taxon>
        <taxon>Betaproteobacteria</taxon>
        <taxon>Burkholderiales</taxon>
        <taxon>Burkholderiaceae</taxon>
        <taxon>Ralstonia</taxon>
        <taxon>Ralstonia solanacearum species complex</taxon>
    </lineage>
</organism>
<reference evidence="6" key="1">
    <citation type="submission" date="2015-10" db="EMBL/GenBank/DDBJ databases">
        <authorList>
            <person name="Gilbert D.G."/>
        </authorList>
    </citation>
    <scope>NUCLEOTIDE SEQUENCE</scope>
    <source>
        <strain evidence="6">Phyl III-seqv23</strain>
    </source>
</reference>
<dbReference type="Gene3D" id="3.40.190.290">
    <property type="match status" value="1"/>
</dbReference>
<dbReference type="PANTHER" id="PTHR30537:SF31">
    <property type="entry name" value="TRANSCRIPTIONAL REGULATOR, LYSR FAMILY"/>
    <property type="match status" value="1"/>
</dbReference>
<dbReference type="AlphaFoldDB" id="A0A0K1ZRT3"/>
<dbReference type="InterPro" id="IPR036388">
    <property type="entry name" value="WH-like_DNA-bd_sf"/>
</dbReference>
<dbReference type="InterPro" id="IPR058163">
    <property type="entry name" value="LysR-type_TF_proteobact-type"/>
</dbReference>
<dbReference type="FunFam" id="1.10.10.10:FF:000001">
    <property type="entry name" value="LysR family transcriptional regulator"/>
    <property type="match status" value="1"/>
</dbReference>
<evidence type="ECO:0000313" key="8">
    <source>
        <dbReference type="EMBL" id="CUV42207.1"/>
    </source>
</evidence>
<name>A0A0K1ZRT3_RALSL</name>
<dbReference type="Pfam" id="PF03466">
    <property type="entry name" value="LysR_substrate"/>
    <property type="match status" value="1"/>
</dbReference>
<evidence type="ECO:0000259" key="5">
    <source>
        <dbReference type="PROSITE" id="PS50931"/>
    </source>
</evidence>
<dbReference type="PANTHER" id="PTHR30537">
    <property type="entry name" value="HTH-TYPE TRANSCRIPTIONAL REGULATOR"/>
    <property type="match status" value="1"/>
</dbReference>
<evidence type="ECO:0000256" key="1">
    <source>
        <dbReference type="ARBA" id="ARBA00009437"/>
    </source>
</evidence>
<evidence type="ECO:0000256" key="3">
    <source>
        <dbReference type="ARBA" id="ARBA00023125"/>
    </source>
</evidence>